<dbReference type="GO" id="GO:0016740">
    <property type="term" value="F:transferase activity"/>
    <property type="evidence" value="ECO:0007669"/>
    <property type="project" value="UniProtKB-KW"/>
</dbReference>
<dbReference type="Pfam" id="PF00534">
    <property type="entry name" value="Glycos_transf_1"/>
    <property type="match status" value="1"/>
</dbReference>
<feature type="domain" description="Glycosyl transferase family 1" evidence="1">
    <location>
        <begin position="195"/>
        <end position="353"/>
    </location>
</feature>
<dbReference type="CDD" id="cd03811">
    <property type="entry name" value="GT4_GT28_WabH-like"/>
    <property type="match status" value="1"/>
</dbReference>
<reference evidence="2 3" key="1">
    <citation type="submission" date="2014-11" db="EMBL/GenBank/DDBJ databases">
        <authorList>
            <person name="Aslett M.A."/>
            <person name="De Silva N."/>
        </authorList>
    </citation>
    <scope>NUCLEOTIDE SEQUENCE [LARGE SCALE GENOMIC DNA]</scope>
    <source>
        <strain evidence="2 3">ATCC9714</strain>
    </source>
</reference>
<dbReference type="SUPFAM" id="SSF53756">
    <property type="entry name" value="UDP-Glycosyltransferase/glycogen phosphorylase"/>
    <property type="match status" value="1"/>
</dbReference>
<gene>
    <name evidence="2" type="ORF">ATCC9714_28121</name>
</gene>
<dbReference type="RefSeq" id="WP_057545397.1">
    <property type="nucleotide sequence ID" value="NZ_CDNJ01000014.1"/>
</dbReference>
<dbReference type="InterPro" id="IPR001296">
    <property type="entry name" value="Glyco_trans_1"/>
</dbReference>
<keyword evidence="2" id="KW-0808">Transferase</keyword>
<dbReference type="PANTHER" id="PTHR12526">
    <property type="entry name" value="GLYCOSYLTRANSFERASE"/>
    <property type="match status" value="1"/>
</dbReference>
<dbReference type="Proteomes" id="UP000032811">
    <property type="component" value="Chromosome 1"/>
</dbReference>
<dbReference type="PANTHER" id="PTHR12526:SF630">
    <property type="entry name" value="GLYCOSYLTRANSFERASE"/>
    <property type="match status" value="1"/>
</dbReference>
<dbReference type="Gene3D" id="3.40.50.2000">
    <property type="entry name" value="Glycogen Phosphorylase B"/>
    <property type="match status" value="2"/>
</dbReference>
<evidence type="ECO:0000313" key="2">
    <source>
        <dbReference type="EMBL" id="CEJ74924.1"/>
    </source>
</evidence>
<name>A0ABP1XZP9_PARSO</name>
<evidence type="ECO:0000313" key="3">
    <source>
        <dbReference type="Proteomes" id="UP000032811"/>
    </source>
</evidence>
<proteinExistence type="predicted"/>
<organism evidence="2 3">
    <name type="scientific">Paraclostridium sordellii</name>
    <name type="common">Clostridium sordellii</name>
    <dbReference type="NCBI Taxonomy" id="1505"/>
    <lineage>
        <taxon>Bacteria</taxon>
        <taxon>Bacillati</taxon>
        <taxon>Bacillota</taxon>
        <taxon>Clostridia</taxon>
        <taxon>Peptostreptococcales</taxon>
        <taxon>Peptostreptococcaceae</taxon>
        <taxon>Paraclostridium</taxon>
    </lineage>
</organism>
<dbReference type="EMBL" id="LN679998">
    <property type="protein sequence ID" value="CEJ74924.1"/>
    <property type="molecule type" value="Genomic_DNA"/>
</dbReference>
<evidence type="ECO:0000259" key="1">
    <source>
        <dbReference type="Pfam" id="PF00534"/>
    </source>
</evidence>
<protein>
    <submittedName>
        <fullName evidence="2">Glycosyl transferase</fullName>
    </submittedName>
</protein>
<keyword evidence="3" id="KW-1185">Reference proteome</keyword>
<accession>A0ABP1XZP9</accession>
<sequence length="378" mass="43882">MKRILFVIQTLGGGGAEKVLLNLLDNINYDKYKIDLLTISDEGVYKNKINPNVEKFHIFKGTDSIESKLSQNIYKLYRRIYMKMIEIKPNIINKKIKNRKYDIEISFLEGLGAIIVANRDCDKKISWIHTDLSKYESIISKEKLEESYSKMDKILFVSEEAKKGFLKVFPIFEAKNDILDVIYNPIDEEQIKLRAKEQINYNKKAITLIAIGRLIKSKRIDRLVKIHKRLLDEGIKHEFVILGEGQEKKQLDALINELEVADTFKLIGFTDNPYKWINMADIYTMSSEYEGLPLVIAEAMTLNKPIVSTGVTGPNEMLHFGEYGMLTENNIDSLYDGIKEMILNENLRNQYIDKLKCKKSEFDKHEIINKIEHMLDNL</sequence>
<dbReference type="GeneID" id="97538635"/>